<feature type="transmembrane region" description="Helical" evidence="1">
    <location>
        <begin position="39"/>
        <end position="63"/>
    </location>
</feature>
<keyword evidence="3" id="KW-1185">Reference proteome</keyword>
<dbReference type="Proteomes" id="UP000282184">
    <property type="component" value="Unassembled WGS sequence"/>
</dbReference>
<accession>A0A3S0IM55</accession>
<evidence type="ECO:0000313" key="2">
    <source>
        <dbReference type="EMBL" id="RTQ48444.1"/>
    </source>
</evidence>
<dbReference type="EMBL" id="RXOF01000009">
    <property type="protein sequence ID" value="RTQ48444.1"/>
    <property type="molecule type" value="Genomic_DNA"/>
</dbReference>
<feature type="transmembrane region" description="Helical" evidence="1">
    <location>
        <begin position="6"/>
        <end position="27"/>
    </location>
</feature>
<evidence type="ECO:0000256" key="1">
    <source>
        <dbReference type="SAM" id="Phobius"/>
    </source>
</evidence>
<feature type="transmembrane region" description="Helical" evidence="1">
    <location>
        <begin position="83"/>
        <end position="107"/>
    </location>
</feature>
<dbReference type="RefSeq" id="WP_126694150.1">
    <property type="nucleotide sequence ID" value="NZ_RXOF01000009.1"/>
</dbReference>
<proteinExistence type="predicted"/>
<gene>
    <name evidence="2" type="ORF">EJV47_15845</name>
</gene>
<dbReference type="AlphaFoldDB" id="A0A3S0IM55"/>
<keyword evidence="1" id="KW-0812">Transmembrane</keyword>
<keyword evidence="1" id="KW-0472">Membrane</keyword>
<protein>
    <submittedName>
        <fullName evidence="2">Uncharacterized protein</fullName>
    </submittedName>
</protein>
<name>A0A3S0IM55_9BACT</name>
<reference evidence="2 3" key="1">
    <citation type="submission" date="2018-12" db="EMBL/GenBank/DDBJ databases">
        <title>Hymenobacter gummosus sp. nov., isolated from a spring.</title>
        <authorList>
            <person name="Nie L."/>
        </authorList>
    </citation>
    <scope>NUCLEOTIDE SEQUENCE [LARGE SCALE GENOMIC DNA]</scope>
    <source>
        <strain evidence="2 3">KCTC 52166</strain>
    </source>
</reference>
<sequence length="115" mass="12558">MWFFFLLLLAGLVIAGILSPLIMAVFVSSKYRLTVAQRAGLWTGAAVLALVFMQPGLSAIWLLPDELLGNWNDPEWGGSYMVATLFGNALAHGLVVGLLAACGVGWWRRRKPRIS</sequence>
<keyword evidence="1" id="KW-1133">Transmembrane helix</keyword>
<evidence type="ECO:0000313" key="3">
    <source>
        <dbReference type="Proteomes" id="UP000282184"/>
    </source>
</evidence>
<organism evidence="2 3">
    <name type="scientific">Hymenobacter gummosus</name>
    <dbReference type="NCBI Taxonomy" id="1776032"/>
    <lineage>
        <taxon>Bacteria</taxon>
        <taxon>Pseudomonadati</taxon>
        <taxon>Bacteroidota</taxon>
        <taxon>Cytophagia</taxon>
        <taxon>Cytophagales</taxon>
        <taxon>Hymenobacteraceae</taxon>
        <taxon>Hymenobacter</taxon>
    </lineage>
</organism>
<comment type="caution">
    <text evidence="2">The sequence shown here is derived from an EMBL/GenBank/DDBJ whole genome shotgun (WGS) entry which is preliminary data.</text>
</comment>